<dbReference type="RefSeq" id="WP_115369200.1">
    <property type="nucleotide sequence ID" value="NZ_UGPZ01000002.1"/>
</dbReference>
<name>A0A378PTL8_MORBO</name>
<dbReference type="Proteomes" id="UP000254133">
    <property type="component" value="Unassembled WGS sequence"/>
</dbReference>
<evidence type="ECO:0000313" key="2">
    <source>
        <dbReference type="Proteomes" id="UP000254133"/>
    </source>
</evidence>
<accession>A0A378PTL8</accession>
<proteinExistence type="predicted"/>
<dbReference type="AlphaFoldDB" id="A0A378PTL8"/>
<gene>
    <name evidence="1" type="ORF">NCTC9426_01341</name>
</gene>
<organism evidence="1 2">
    <name type="scientific">Moraxella bovis</name>
    <dbReference type="NCBI Taxonomy" id="476"/>
    <lineage>
        <taxon>Bacteria</taxon>
        <taxon>Pseudomonadati</taxon>
        <taxon>Pseudomonadota</taxon>
        <taxon>Gammaproteobacteria</taxon>
        <taxon>Moraxellales</taxon>
        <taxon>Moraxellaceae</taxon>
        <taxon>Moraxella</taxon>
    </lineage>
</organism>
<evidence type="ECO:0000313" key="1">
    <source>
        <dbReference type="EMBL" id="STY91293.1"/>
    </source>
</evidence>
<protein>
    <submittedName>
        <fullName evidence="1">Uncharacterized protein</fullName>
    </submittedName>
</protein>
<sequence length="137" mass="16481">MSKEIVIDKFSIPDCGYYQVYYTGKRFYFTLIPDFKILREKYGKSALFYVDDETMDDVNYNKYPFQTIERIIKAIVNYVNHSPYQKGVDEIKHFSFTSSTERKDNIYERYVKRIVEKLNGDWGYSSYGGGFYFFRKE</sequence>
<reference evidence="1 2" key="1">
    <citation type="submission" date="2018-06" db="EMBL/GenBank/DDBJ databases">
        <authorList>
            <consortium name="Pathogen Informatics"/>
            <person name="Doyle S."/>
        </authorList>
    </citation>
    <scope>NUCLEOTIDE SEQUENCE [LARGE SCALE GENOMIC DNA]</scope>
    <source>
        <strain evidence="1 2">NCTC9426</strain>
    </source>
</reference>
<dbReference type="EMBL" id="UGPZ01000002">
    <property type="protein sequence ID" value="STY91293.1"/>
    <property type="molecule type" value="Genomic_DNA"/>
</dbReference>